<proteinExistence type="predicted"/>
<evidence type="ECO:0000256" key="1">
    <source>
        <dbReference type="SAM" id="MobiDB-lite"/>
    </source>
</evidence>
<feature type="non-terminal residue" evidence="2">
    <location>
        <position position="101"/>
    </location>
</feature>
<dbReference type="AlphaFoldDB" id="A0AAD1STB0"/>
<gene>
    <name evidence="2" type="ORF">PECUL_23A015985</name>
</gene>
<evidence type="ECO:0000313" key="2">
    <source>
        <dbReference type="EMBL" id="CAH2306744.1"/>
    </source>
</evidence>
<sequence>MAAPVVGRAGGREGAETGSRVRPAQLKLWSHNARGLNIPEKRSQLLRQLWAERVSVAFLQETHFVPSTDLYNSRTDTNMINNRALGQDVLHRCRDPPPSTK</sequence>
<protein>
    <submittedName>
        <fullName evidence="2">Uncharacterized protein</fullName>
    </submittedName>
</protein>
<keyword evidence="3" id="KW-1185">Reference proteome</keyword>
<reference evidence="2" key="1">
    <citation type="submission" date="2022-03" db="EMBL/GenBank/DDBJ databases">
        <authorList>
            <person name="Alioto T."/>
            <person name="Alioto T."/>
            <person name="Gomez Garrido J."/>
        </authorList>
    </citation>
    <scope>NUCLEOTIDE SEQUENCE</scope>
</reference>
<dbReference type="EMBL" id="OW240918">
    <property type="protein sequence ID" value="CAH2306744.1"/>
    <property type="molecule type" value="Genomic_DNA"/>
</dbReference>
<dbReference type="Proteomes" id="UP001295444">
    <property type="component" value="Chromosome 07"/>
</dbReference>
<dbReference type="SUPFAM" id="SSF56219">
    <property type="entry name" value="DNase I-like"/>
    <property type="match status" value="1"/>
</dbReference>
<name>A0AAD1STB0_PELCU</name>
<dbReference type="InterPro" id="IPR036691">
    <property type="entry name" value="Endo/exonu/phosph_ase_sf"/>
</dbReference>
<organism evidence="2 3">
    <name type="scientific">Pelobates cultripes</name>
    <name type="common">Western spadefoot toad</name>
    <dbReference type="NCBI Taxonomy" id="61616"/>
    <lineage>
        <taxon>Eukaryota</taxon>
        <taxon>Metazoa</taxon>
        <taxon>Chordata</taxon>
        <taxon>Craniata</taxon>
        <taxon>Vertebrata</taxon>
        <taxon>Euteleostomi</taxon>
        <taxon>Amphibia</taxon>
        <taxon>Batrachia</taxon>
        <taxon>Anura</taxon>
        <taxon>Pelobatoidea</taxon>
        <taxon>Pelobatidae</taxon>
        <taxon>Pelobates</taxon>
    </lineage>
</organism>
<evidence type="ECO:0000313" key="3">
    <source>
        <dbReference type="Proteomes" id="UP001295444"/>
    </source>
</evidence>
<feature type="region of interest" description="Disordered" evidence="1">
    <location>
        <begin position="1"/>
        <end position="22"/>
    </location>
</feature>
<accession>A0AAD1STB0</accession>